<feature type="transmembrane region" description="Helical" evidence="2">
    <location>
        <begin position="220"/>
        <end position="241"/>
    </location>
</feature>
<feature type="compositionally biased region" description="Low complexity" evidence="1">
    <location>
        <begin position="723"/>
        <end position="732"/>
    </location>
</feature>
<organism evidence="3 4">
    <name type="scientific">Plantactinospora soyae</name>
    <dbReference type="NCBI Taxonomy" id="1544732"/>
    <lineage>
        <taxon>Bacteria</taxon>
        <taxon>Bacillati</taxon>
        <taxon>Actinomycetota</taxon>
        <taxon>Actinomycetes</taxon>
        <taxon>Micromonosporales</taxon>
        <taxon>Micromonosporaceae</taxon>
        <taxon>Plantactinospora</taxon>
    </lineage>
</organism>
<feature type="transmembrane region" description="Helical" evidence="2">
    <location>
        <begin position="569"/>
        <end position="588"/>
    </location>
</feature>
<protein>
    <submittedName>
        <fullName evidence="3">Uncharacterized protein</fullName>
    </submittedName>
</protein>
<accession>A0A927MF99</accession>
<feature type="transmembrane region" description="Helical" evidence="2">
    <location>
        <begin position="695"/>
        <end position="717"/>
    </location>
</feature>
<keyword evidence="2" id="KW-1133">Transmembrane helix</keyword>
<feature type="region of interest" description="Disordered" evidence="1">
    <location>
        <begin position="723"/>
        <end position="750"/>
    </location>
</feature>
<feature type="transmembrane region" description="Helical" evidence="2">
    <location>
        <begin position="178"/>
        <end position="200"/>
    </location>
</feature>
<keyword evidence="2" id="KW-0472">Membrane</keyword>
<comment type="caution">
    <text evidence="3">The sequence shown here is derived from an EMBL/GenBank/DDBJ whole genome shotgun (WGS) entry which is preliminary data.</text>
</comment>
<reference evidence="3" key="1">
    <citation type="submission" date="2020-10" db="EMBL/GenBank/DDBJ databases">
        <title>Sequencing the genomes of 1000 actinobacteria strains.</title>
        <authorList>
            <person name="Klenk H.-P."/>
        </authorList>
    </citation>
    <scope>NUCLEOTIDE SEQUENCE</scope>
    <source>
        <strain evidence="3">DSM 46832</strain>
    </source>
</reference>
<feature type="transmembrane region" description="Helical" evidence="2">
    <location>
        <begin position="310"/>
        <end position="336"/>
    </location>
</feature>
<gene>
    <name evidence="3" type="ORF">H4W31_008340</name>
</gene>
<dbReference type="Proteomes" id="UP000649753">
    <property type="component" value="Unassembled WGS sequence"/>
</dbReference>
<feature type="transmembrane region" description="Helical" evidence="2">
    <location>
        <begin position="623"/>
        <end position="641"/>
    </location>
</feature>
<feature type="transmembrane region" description="Helical" evidence="2">
    <location>
        <begin position="595"/>
        <end position="617"/>
    </location>
</feature>
<evidence type="ECO:0000256" key="1">
    <source>
        <dbReference type="SAM" id="MobiDB-lite"/>
    </source>
</evidence>
<keyword evidence="2" id="KW-0812">Transmembrane</keyword>
<dbReference type="RefSeq" id="WP_192771561.1">
    <property type="nucleotide sequence ID" value="NZ_JADBEB010000001.1"/>
</dbReference>
<dbReference type="EMBL" id="JADBEB010000001">
    <property type="protein sequence ID" value="MBE1492702.1"/>
    <property type="molecule type" value="Genomic_DNA"/>
</dbReference>
<keyword evidence="4" id="KW-1185">Reference proteome</keyword>
<proteinExistence type="predicted"/>
<feature type="transmembrane region" description="Helical" evidence="2">
    <location>
        <begin position="248"/>
        <end position="269"/>
    </location>
</feature>
<dbReference type="AlphaFoldDB" id="A0A927MF99"/>
<evidence type="ECO:0000313" key="4">
    <source>
        <dbReference type="Proteomes" id="UP000649753"/>
    </source>
</evidence>
<name>A0A927MF99_9ACTN</name>
<feature type="transmembrane region" description="Helical" evidence="2">
    <location>
        <begin position="653"/>
        <end position="675"/>
    </location>
</feature>
<feature type="transmembrane region" description="Helical" evidence="2">
    <location>
        <begin position="537"/>
        <end position="557"/>
    </location>
</feature>
<evidence type="ECO:0000256" key="2">
    <source>
        <dbReference type="SAM" id="Phobius"/>
    </source>
</evidence>
<evidence type="ECO:0000313" key="3">
    <source>
        <dbReference type="EMBL" id="MBE1492702.1"/>
    </source>
</evidence>
<feature type="transmembrane region" description="Helical" evidence="2">
    <location>
        <begin position="138"/>
        <end position="158"/>
    </location>
</feature>
<feature type="region of interest" description="Disordered" evidence="1">
    <location>
        <begin position="503"/>
        <end position="523"/>
    </location>
</feature>
<feature type="transmembrane region" description="Helical" evidence="2">
    <location>
        <begin position="93"/>
        <end position="118"/>
    </location>
</feature>
<sequence>MTGTSGVPPLAAALLRLAGRRWPAELRTEMLQEWQAEVAAIGADPTRTPVVRALRQLRFAISLAGSPPVEDEYGVPRGWREYLPGVGRTLQPLLMLLGAVLLCLILATVFPRLGSMLLSLARGYPSSYRPDGGAGIDWAATAVALAGLAVAAGTAGWLGAWSGRRLPVDWAHRTRLGVAGSAVIAPIVMAGGTLAMYVASRAGSDLTPQEGVTILEAEPVLPVLLWVALLAPLAGATAWIIHRVRRRVLAVTVAVLGGLVALDLTAIVAGRHAAIAENVDFDTALWWFPMTLLAPDGGAGSFGPVGQGSWAIETVVMIVTNTLHPLLTATAFVLCYGVSAARPRLDPATAPAPAPAPAPASTGTTAAAVPVDGPSAVRLQRFGLAVVAIGLGLWTYGLTVLTPGLSEVAAVDEVQSWELHLWAQELRQAGVVLAVLGLIVAAAGRGPVLLPGLLGGAVLLPLDSFLDAADLTGPGTVPGTLGLGVAVLTTGWWLSGVLGDQGGRATPRGRSEPAVPPGPAGATYRQVPLPEVRRRRLAWVSAMAALCAPALLARASGPDALTPAGYPTVTAITVGMLTALAMVTALAVRGDRLPLAVAVPAVGTPVLALVVLGGLTGGLAWEIGYAAALGTVLVAVVLAVMTMRRRPRAVPRWIAVGIGAVVLGPPLMYAEFILASPAGEPLMRAAGYGRPVDGLPFLPGAVLLAVPLAVVLATRVVPSSPSRVRPTFVPSPRGHDERISITGNLGRADG</sequence>
<feature type="transmembrane region" description="Helical" evidence="2">
    <location>
        <begin position="426"/>
        <end position="444"/>
    </location>
</feature>